<reference evidence="1 2" key="1">
    <citation type="submission" date="2020-07" db="EMBL/GenBank/DDBJ databases">
        <title>Sequencing the genomes of 1000 actinobacteria strains.</title>
        <authorList>
            <person name="Klenk H.-P."/>
        </authorList>
    </citation>
    <scope>NUCLEOTIDE SEQUENCE [LARGE SCALE GENOMIC DNA]</scope>
    <source>
        <strain evidence="1 2">DSM 23819</strain>
    </source>
</reference>
<dbReference type="AlphaFoldDB" id="A0A7Y9UR52"/>
<evidence type="ECO:0000313" key="1">
    <source>
        <dbReference type="EMBL" id="NYG59291.1"/>
    </source>
</evidence>
<dbReference type="RefSeq" id="WP_179502355.1">
    <property type="nucleotide sequence ID" value="NZ_JACCAA010000001.1"/>
</dbReference>
<protein>
    <submittedName>
        <fullName evidence="1">Transcriptional regulator</fullName>
    </submittedName>
</protein>
<sequence>MWMQPFNVMDEAEVRGFVEAIGALELVTVGQDGFPLATRLPLIWRDNRLILHMAIANPHWRSITDGSPALGVVTGPEAYITPSWYAGKRDGGLVVPTWNYSAVQFRGRVTVHRDAAWLLDAVSVLTDVQESLRAEPWAVSDAPESFIAQQLKAIVGIELAIEEISAKAKRSQNRSDEDRRTVIAGLREGGAREQAVAAAMESDLA</sequence>
<name>A0A7Y9UR52_9ACTN</name>
<dbReference type="Pfam" id="PF04299">
    <property type="entry name" value="FMN_bind_2"/>
    <property type="match status" value="1"/>
</dbReference>
<dbReference type="InterPro" id="IPR012349">
    <property type="entry name" value="Split_barrel_FMN-bd"/>
</dbReference>
<proteinExistence type="predicted"/>
<dbReference type="Gene3D" id="2.30.110.10">
    <property type="entry name" value="Electron Transport, Fmn-binding Protein, Chain A"/>
    <property type="match status" value="1"/>
</dbReference>
<dbReference type="PANTHER" id="PTHR35802">
    <property type="entry name" value="PROTEASE SYNTHASE AND SPORULATION PROTEIN PAI 2"/>
    <property type="match status" value="1"/>
</dbReference>
<dbReference type="PIRSF" id="PIRSF010372">
    <property type="entry name" value="PaiB"/>
    <property type="match status" value="1"/>
</dbReference>
<dbReference type="InterPro" id="IPR007396">
    <property type="entry name" value="TR_PAI2-type"/>
</dbReference>
<dbReference type="Proteomes" id="UP000540656">
    <property type="component" value="Unassembled WGS sequence"/>
</dbReference>
<dbReference type="EMBL" id="JACCAA010000001">
    <property type="protein sequence ID" value="NYG59291.1"/>
    <property type="molecule type" value="Genomic_DNA"/>
</dbReference>
<gene>
    <name evidence="1" type="ORF">BJ980_002214</name>
</gene>
<organism evidence="1 2">
    <name type="scientific">Nocardioides daedukensis</name>
    <dbReference type="NCBI Taxonomy" id="634462"/>
    <lineage>
        <taxon>Bacteria</taxon>
        <taxon>Bacillati</taxon>
        <taxon>Actinomycetota</taxon>
        <taxon>Actinomycetes</taxon>
        <taxon>Propionibacteriales</taxon>
        <taxon>Nocardioidaceae</taxon>
        <taxon>Nocardioides</taxon>
    </lineage>
</organism>
<dbReference type="SUPFAM" id="SSF50475">
    <property type="entry name" value="FMN-binding split barrel"/>
    <property type="match status" value="1"/>
</dbReference>
<dbReference type="PANTHER" id="PTHR35802:SF1">
    <property type="entry name" value="PROTEASE SYNTHASE AND SPORULATION PROTEIN PAI 2"/>
    <property type="match status" value="1"/>
</dbReference>
<accession>A0A7Y9UR52</accession>
<evidence type="ECO:0000313" key="2">
    <source>
        <dbReference type="Proteomes" id="UP000540656"/>
    </source>
</evidence>
<keyword evidence="2" id="KW-1185">Reference proteome</keyword>
<comment type="caution">
    <text evidence="1">The sequence shown here is derived from an EMBL/GenBank/DDBJ whole genome shotgun (WGS) entry which is preliminary data.</text>
</comment>